<dbReference type="Proteomes" id="UP000011116">
    <property type="component" value="Chromosome 6H"/>
</dbReference>
<dbReference type="Gramene" id="HORVU.MOREX.r3.6HG0587260.1">
    <property type="protein sequence ID" value="HORVU.MOREX.r3.6HG0587260.1.CDS1"/>
    <property type="gene ID" value="HORVU.MOREX.r3.6HG0587260"/>
</dbReference>
<organism evidence="2 3">
    <name type="scientific">Hordeum vulgare subsp. vulgare</name>
    <name type="common">Domesticated barley</name>
    <dbReference type="NCBI Taxonomy" id="112509"/>
    <lineage>
        <taxon>Eukaryota</taxon>
        <taxon>Viridiplantae</taxon>
        <taxon>Streptophyta</taxon>
        <taxon>Embryophyta</taxon>
        <taxon>Tracheophyta</taxon>
        <taxon>Spermatophyta</taxon>
        <taxon>Magnoliopsida</taxon>
        <taxon>Liliopsida</taxon>
        <taxon>Poales</taxon>
        <taxon>Poaceae</taxon>
        <taxon>BOP clade</taxon>
        <taxon>Pooideae</taxon>
        <taxon>Triticodae</taxon>
        <taxon>Triticeae</taxon>
        <taxon>Hordeinae</taxon>
        <taxon>Hordeum</taxon>
    </lineage>
</organism>
<sequence length="159" mass="17949">MEYASENGLDFISIIPTLVVATFLSAGIPPSLVTALALITGNETHYSILKQVQLVHLDDLCDAMTFLFEHREANCRYIYSHDDTIHVLARMLQDRFPEYDIPKKFAGVDDNLQPIHLSSKKPERRAWGLEVAWWWMEEEVEGHAMTVAAAGAVAAMLIY</sequence>
<dbReference type="Gramene" id="HORVU.MOREX.r2.6HG0486710.1">
    <property type="protein sequence ID" value="HORVU.MOREX.r2.6HG0486710.1.CDS.1"/>
    <property type="gene ID" value="HORVU.MOREX.r2.6HG0486710"/>
</dbReference>
<dbReference type="AlphaFoldDB" id="A0A8I6YSQ8"/>
<accession>A0A8I6YSQ8</accession>
<keyword evidence="1" id="KW-1133">Transmembrane helix</keyword>
<dbReference type="EnsemblPlants" id="HORVU.MOREX.r3.6HG0587260.1">
    <property type="protein sequence ID" value="HORVU.MOREX.r3.6HG0587260.1.CDS1"/>
    <property type="gene ID" value="HORVU.MOREX.r3.6HG0587260"/>
</dbReference>
<dbReference type="SUPFAM" id="SSF51735">
    <property type="entry name" value="NAD(P)-binding Rossmann-fold domains"/>
    <property type="match status" value="1"/>
</dbReference>
<keyword evidence="1" id="KW-0812">Transmembrane</keyword>
<evidence type="ECO:0000313" key="3">
    <source>
        <dbReference type="Proteomes" id="UP000011116"/>
    </source>
</evidence>
<reference evidence="3" key="1">
    <citation type="journal article" date="2012" name="Nature">
        <title>A physical, genetic and functional sequence assembly of the barley genome.</title>
        <authorList>
            <consortium name="The International Barley Genome Sequencing Consortium"/>
            <person name="Mayer K.F."/>
            <person name="Waugh R."/>
            <person name="Brown J.W."/>
            <person name="Schulman A."/>
            <person name="Langridge P."/>
            <person name="Platzer M."/>
            <person name="Fincher G.B."/>
            <person name="Muehlbauer G.J."/>
            <person name="Sato K."/>
            <person name="Close T.J."/>
            <person name="Wise R.P."/>
            <person name="Stein N."/>
        </authorList>
    </citation>
    <scope>NUCLEOTIDE SEQUENCE [LARGE SCALE GENOMIC DNA]</scope>
    <source>
        <strain evidence="3">cv. Morex</strain>
    </source>
</reference>
<dbReference type="OMA" id="EHREANC"/>
<evidence type="ECO:0000313" key="2">
    <source>
        <dbReference type="EnsemblPlants" id="HORVU.MOREX.r3.6HG0587260.1.CDS1"/>
    </source>
</evidence>
<protein>
    <recommendedName>
        <fullName evidence="4">NAD-dependent epimerase/dehydratase domain-containing protein</fullName>
    </recommendedName>
</protein>
<name>A0A8I6YSQ8_HORVV</name>
<evidence type="ECO:0008006" key="4">
    <source>
        <dbReference type="Google" id="ProtNLM"/>
    </source>
</evidence>
<dbReference type="SMR" id="A0A8I6YSQ8"/>
<evidence type="ECO:0000256" key="1">
    <source>
        <dbReference type="SAM" id="Phobius"/>
    </source>
</evidence>
<proteinExistence type="predicted"/>
<dbReference type="InterPro" id="IPR036291">
    <property type="entry name" value="NAD(P)-bd_dom_sf"/>
</dbReference>
<keyword evidence="1" id="KW-0472">Membrane</keyword>
<feature type="transmembrane region" description="Helical" evidence="1">
    <location>
        <begin position="12"/>
        <end position="39"/>
    </location>
</feature>
<dbReference type="Gene3D" id="3.40.50.720">
    <property type="entry name" value="NAD(P)-binding Rossmann-like Domain"/>
    <property type="match status" value="1"/>
</dbReference>
<reference evidence="2" key="2">
    <citation type="submission" date="2020-10" db="EMBL/GenBank/DDBJ databases">
        <authorList>
            <person name="Scholz U."/>
            <person name="Mascher M."/>
            <person name="Fiebig A."/>
        </authorList>
    </citation>
    <scope>NUCLEOTIDE SEQUENCE [LARGE SCALE GENOMIC DNA]</scope>
    <source>
        <strain evidence="2">cv. Morex</strain>
    </source>
</reference>
<reference evidence="2" key="3">
    <citation type="submission" date="2022-01" db="UniProtKB">
        <authorList>
            <consortium name="EnsemblPlants"/>
        </authorList>
    </citation>
    <scope>IDENTIFICATION</scope>
    <source>
        <strain evidence="2">subsp. vulgare</strain>
    </source>
</reference>
<keyword evidence="3" id="KW-1185">Reference proteome</keyword>